<evidence type="ECO:0000313" key="3">
    <source>
        <dbReference type="EMBL" id="MDP9846776.1"/>
    </source>
</evidence>
<dbReference type="InterPro" id="IPR012551">
    <property type="entry name" value="DUF1707_SHOCT-like"/>
</dbReference>
<dbReference type="PANTHER" id="PTHR40763">
    <property type="entry name" value="MEMBRANE PROTEIN-RELATED"/>
    <property type="match status" value="1"/>
</dbReference>
<dbReference type="Pfam" id="PF08044">
    <property type="entry name" value="DUF1707"/>
    <property type="match status" value="1"/>
</dbReference>
<evidence type="ECO:0000313" key="4">
    <source>
        <dbReference type="Proteomes" id="UP001225356"/>
    </source>
</evidence>
<evidence type="ECO:0000259" key="2">
    <source>
        <dbReference type="Pfam" id="PF08044"/>
    </source>
</evidence>
<comment type="caution">
    <text evidence="3">The sequence shown here is derived from an EMBL/GenBank/DDBJ whole genome shotgun (WGS) entry which is preliminary data.</text>
</comment>
<feature type="transmembrane region" description="Helical" evidence="1">
    <location>
        <begin position="125"/>
        <end position="146"/>
    </location>
</feature>
<keyword evidence="1" id="KW-0472">Membrane</keyword>
<dbReference type="Proteomes" id="UP001225356">
    <property type="component" value="Unassembled WGS sequence"/>
</dbReference>
<dbReference type="EMBL" id="JAUSQU010000001">
    <property type="protein sequence ID" value="MDP9846776.1"/>
    <property type="molecule type" value="Genomic_DNA"/>
</dbReference>
<gene>
    <name evidence="3" type="ORF">J2853_005987</name>
</gene>
<organism evidence="3 4">
    <name type="scientific">Streptosporangium lutulentum</name>
    <dbReference type="NCBI Taxonomy" id="1461250"/>
    <lineage>
        <taxon>Bacteria</taxon>
        <taxon>Bacillati</taxon>
        <taxon>Actinomycetota</taxon>
        <taxon>Actinomycetes</taxon>
        <taxon>Streptosporangiales</taxon>
        <taxon>Streptosporangiaceae</taxon>
        <taxon>Streptosporangium</taxon>
    </lineage>
</organism>
<keyword evidence="1" id="KW-0812">Transmembrane</keyword>
<sequence>MTMAASPNMRASDGDRDRVASVLREHYAQGRLTGEEFDERLDQLYTSKTYGELATLTSDLPDVDLQGLSNALARPSERGGRPDRGRASDGALRHIWAVWAVTSAINWVVWLIVGVADGLDFTYPWPLWVMGPWGAMLLLATLAASLGKKRNP</sequence>
<feature type="domain" description="DUF1707" evidence="2">
    <location>
        <begin position="9"/>
        <end position="61"/>
    </location>
</feature>
<evidence type="ECO:0000256" key="1">
    <source>
        <dbReference type="SAM" id="Phobius"/>
    </source>
</evidence>
<protein>
    <recommendedName>
        <fullName evidence="2">DUF1707 domain-containing protein</fullName>
    </recommendedName>
</protein>
<keyword evidence="1" id="KW-1133">Transmembrane helix</keyword>
<keyword evidence="4" id="KW-1185">Reference proteome</keyword>
<feature type="transmembrane region" description="Helical" evidence="1">
    <location>
        <begin position="94"/>
        <end position="113"/>
    </location>
</feature>
<name>A0ABT9QJ50_9ACTN</name>
<reference evidence="3 4" key="1">
    <citation type="submission" date="2023-07" db="EMBL/GenBank/DDBJ databases">
        <title>Sequencing the genomes of 1000 actinobacteria strains.</title>
        <authorList>
            <person name="Klenk H.-P."/>
        </authorList>
    </citation>
    <scope>NUCLEOTIDE SEQUENCE [LARGE SCALE GENOMIC DNA]</scope>
    <source>
        <strain evidence="3 4">DSM 46740</strain>
    </source>
</reference>
<dbReference type="PANTHER" id="PTHR40763:SF4">
    <property type="entry name" value="DUF1707 DOMAIN-CONTAINING PROTEIN"/>
    <property type="match status" value="1"/>
</dbReference>
<accession>A0ABT9QJ50</accession>
<proteinExistence type="predicted"/>